<accession>A0A1G6JYD3</accession>
<dbReference type="InterPro" id="IPR010982">
    <property type="entry name" value="Lambda_DNA-bd_dom_sf"/>
</dbReference>
<dbReference type="InterPro" id="IPR001387">
    <property type="entry name" value="Cro/C1-type_HTH"/>
</dbReference>
<organism evidence="2 3">
    <name type="scientific">Actinokineospora iranica</name>
    <dbReference type="NCBI Taxonomy" id="1271860"/>
    <lineage>
        <taxon>Bacteria</taxon>
        <taxon>Bacillati</taxon>
        <taxon>Actinomycetota</taxon>
        <taxon>Actinomycetes</taxon>
        <taxon>Pseudonocardiales</taxon>
        <taxon>Pseudonocardiaceae</taxon>
        <taxon>Actinokineospora</taxon>
    </lineage>
</organism>
<proteinExistence type="predicted"/>
<evidence type="ECO:0000313" key="3">
    <source>
        <dbReference type="Proteomes" id="UP000199501"/>
    </source>
</evidence>
<protein>
    <submittedName>
        <fullName evidence="2">Uncharacterized protein</fullName>
    </submittedName>
</protein>
<dbReference type="AlphaFoldDB" id="A0A1G6JYD3"/>
<name>A0A1G6JYD3_9PSEU</name>
<gene>
    <name evidence="2" type="ORF">SAMN05216174_101619</name>
</gene>
<evidence type="ECO:0000256" key="1">
    <source>
        <dbReference type="SAM" id="MobiDB-lite"/>
    </source>
</evidence>
<reference evidence="3" key="1">
    <citation type="submission" date="2016-10" db="EMBL/GenBank/DDBJ databases">
        <authorList>
            <person name="Varghese N."/>
            <person name="Submissions S."/>
        </authorList>
    </citation>
    <scope>NUCLEOTIDE SEQUENCE [LARGE SCALE GENOMIC DNA]</scope>
    <source>
        <strain evidence="3">IBRC-M 10403</strain>
    </source>
</reference>
<feature type="region of interest" description="Disordered" evidence="1">
    <location>
        <begin position="106"/>
        <end position="140"/>
    </location>
</feature>
<dbReference type="GO" id="GO:0003677">
    <property type="term" value="F:DNA binding"/>
    <property type="evidence" value="ECO:0007669"/>
    <property type="project" value="InterPro"/>
</dbReference>
<dbReference type="STRING" id="1271860.SAMN05216174_101619"/>
<dbReference type="CDD" id="cd00093">
    <property type="entry name" value="HTH_XRE"/>
    <property type="match status" value="1"/>
</dbReference>
<dbReference type="SUPFAM" id="SSF47413">
    <property type="entry name" value="lambda repressor-like DNA-binding domains"/>
    <property type="match status" value="1"/>
</dbReference>
<dbReference type="Proteomes" id="UP000199501">
    <property type="component" value="Unassembled WGS sequence"/>
</dbReference>
<evidence type="ECO:0000313" key="2">
    <source>
        <dbReference type="EMBL" id="SDC23713.1"/>
    </source>
</evidence>
<dbReference type="Gene3D" id="1.10.260.40">
    <property type="entry name" value="lambda repressor-like DNA-binding domains"/>
    <property type="match status" value="1"/>
</dbReference>
<keyword evidence="3" id="KW-1185">Reference proteome</keyword>
<dbReference type="EMBL" id="FMZZ01000001">
    <property type="protein sequence ID" value="SDC23713.1"/>
    <property type="molecule type" value="Genomic_DNA"/>
</dbReference>
<sequence length="140" mass="15519">MDLSINQAADLAGVSATAWQYLERGARWDENDLKPKPETLTKVALAVGLDPREVMELAGVDPDDPDNYNPSRAGRPTVSAAEFGNLYHMMDERQRSLIVALVHSFRERPPGSSPTTAESYRDATVVSKPERATKRRAKRP</sequence>